<evidence type="ECO:0000313" key="3">
    <source>
        <dbReference type="Proteomes" id="UP000428260"/>
    </source>
</evidence>
<name>A0A6I6K087_9BACT</name>
<feature type="chain" id="PRO_5026077998" evidence="1">
    <location>
        <begin position="24"/>
        <end position="905"/>
    </location>
</feature>
<dbReference type="KEGG" id="mcos:GM418_14330"/>
<proteinExistence type="predicted"/>
<dbReference type="Pfam" id="PF18951">
    <property type="entry name" value="DUF5695"/>
    <property type="match status" value="1"/>
</dbReference>
<dbReference type="Proteomes" id="UP000428260">
    <property type="component" value="Chromosome"/>
</dbReference>
<organism evidence="2 3">
    <name type="scientific">Maribellus comscasis</name>
    <dbReference type="NCBI Taxonomy" id="2681766"/>
    <lineage>
        <taxon>Bacteria</taxon>
        <taxon>Pseudomonadati</taxon>
        <taxon>Bacteroidota</taxon>
        <taxon>Bacteroidia</taxon>
        <taxon>Marinilabiliales</taxon>
        <taxon>Prolixibacteraceae</taxon>
        <taxon>Maribellus</taxon>
    </lineage>
</organism>
<gene>
    <name evidence="2" type="ORF">GM418_14330</name>
</gene>
<accession>A0A6I6K087</accession>
<dbReference type="AlphaFoldDB" id="A0A6I6K087"/>
<feature type="signal peptide" evidence="1">
    <location>
        <begin position="1"/>
        <end position="23"/>
    </location>
</feature>
<dbReference type="InterPro" id="IPR043750">
    <property type="entry name" value="DUF5695"/>
</dbReference>
<dbReference type="EMBL" id="CP046401">
    <property type="protein sequence ID" value="QGY44803.1"/>
    <property type="molecule type" value="Genomic_DNA"/>
</dbReference>
<evidence type="ECO:0000256" key="1">
    <source>
        <dbReference type="SAM" id="SignalP"/>
    </source>
</evidence>
<protein>
    <submittedName>
        <fullName evidence="2">Uncharacterized protein</fullName>
    </submittedName>
</protein>
<dbReference type="RefSeq" id="WP_158867456.1">
    <property type="nucleotide sequence ID" value="NZ_CP046401.1"/>
</dbReference>
<reference evidence="2 3" key="1">
    <citation type="submission" date="2019-11" db="EMBL/GenBank/DDBJ databases">
        <authorList>
            <person name="Zheng R.K."/>
            <person name="Sun C.M."/>
        </authorList>
    </citation>
    <scope>NUCLEOTIDE SEQUENCE [LARGE SCALE GENOMIC DNA]</scope>
    <source>
        <strain evidence="2 3">WC007</strain>
    </source>
</reference>
<keyword evidence="1" id="KW-0732">Signal</keyword>
<keyword evidence="3" id="KW-1185">Reference proteome</keyword>
<evidence type="ECO:0000313" key="2">
    <source>
        <dbReference type="EMBL" id="QGY44803.1"/>
    </source>
</evidence>
<sequence length="905" mass="102603">MKSRNTVVILLCWMLSWSFSPSAALIKAPQSPASDSLNLEMGSVKFSTSEFKIELLKSSQTVLGLHPASEPDFDFTPGGFLPQRKKAGFYHLGDINFRLKAAGDKEWSSYSSAASRKDVKEIESSDEYVLAGSELSPLFPENTPVKINRYWENHDGNIVLRFEFKNISKKTLEIGALGIPMIFNNNLSGKSLDEAHAENVFFDPYIGKDAGYLQVIRLKGSGPVLLVVPYGDSPFEAYNPLLDDPTRRGITFEGFHEWMIHSKAYAETEWKDATPWNEPTSLILKPGKSHSYGVKFLLADSVQKIEKTLTANKRPVAVGIPGYVLPQDVNADLFLKYDKKVKKIQIEPDGALEITKKENTPNGWQKYTINGLMWGRARLTVIYADGLQQTINYKVIKPEKQVVADNGHFLTTEQWFDKQNDPFDRSPSVITYDYETKQRVTQDSRAWICGLGDEGGSGAWLNAIMKQFVEPDKEEVAKLENFIQQTLWGGIQYNEGKLKYGVRKSMFYYEPDSMPAGTYNDDVNFGTWAAWDKEHAMSVGRSYNYPHVAAAHWVMYRLSRNYEGLVTQKNWDWYLLNAYQTSMAMVELAPYYAQFGQMEGSIFIHILEDLKTEGLWEYARKLEGKMKERADHWATLNYPFGSEMPWDSTGQEEVYMWSDYFGLDDKAETTLKAILAYMPTIPHWAYNGNARRYWDFLYGGKLSRVERQIHHYGSGLNAIPVLKEYRENPDNLYLLRVGYGGVLGTLSNITEDGFAPCAFHSFPSTLKNDGISGDYGPGFYGYAVNSSTFITHDEEFGWLAFGGNLNEDDGVVNVELTTAAKSRVFISPLKLWLTLEAGEFKSVSYNQNNGEVSFELKEANDFTPKAYLKIESFGDSEPKPESYSKNARNLYEIQLEDSPLKVNLN</sequence>